<dbReference type="Pfam" id="PF00520">
    <property type="entry name" value="Ion_trans"/>
    <property type="match status" value="1"/>
</dbReference>
<dbReference type="Gene3D" id="1.20.120.350">
    <property type="entry name" value="Voltage-gated potassium channels. Chain C"/>
    <property type="match status" value="1"/>
</dbReference>
<feature type="region of interest" description="Disordered" evidence="12">
    <location>
        <begin position="265"/>
        <end position="288"/>
    </location>
</feature>
<evidence type="ECO:0000256" key="5">
    <source>
        <dbReference type="ARBA" id="ARBA00022826"/>
    </source>
</evidence>
<dbReference type="FunFam" id="1.10.287.70:FF:000028">
    <property type="entry name" value="potassium voltage-gated channel subfamily D member 3"/>
    <property type="match status" value="1"/>
</dbReference>
<keyword evidence="5" id="KW-0631">Potassium channel</keyword>
<feature type="transmembrane region" description="Helical" evidence="13">
    <location>
        <begin position="195"/>
        <end position="212"/>
    </location>
</feature>
<dbReference type="GO" id="GO:0034702">
    <property type="term" value="C:monoatomic ion channel complex"/>
    <property type="evidence" value="ECO:0007669"/>
    <property type="project" value="UniProtKB-KW"/>
</dbReference>
<dbReference type="PANTHER" id="PTHR11537">
    <property type="entry name" value="VOLTAGE-GATED POTASSIUM CHANNEL"/>
    <property type="match status" value="1"/>
</dbReference>
<keyword evidence="10 13" id="KW-0472">Membrane</keyword>
<feature type="transmembrane region" description="Helical" evidence="13">
    <location>
        <begin position="32"/>
        <end position="54"/>
    </location>
</feature>
<name>A0ABD5UD36_9EURY</name>
<keyword evidence="6" id="KW-0851">Voltage-gated channel</keyword>
<dbReference type="InterPro" id="IPR028325">
    <property type="entry name" value="VG_K_chnl"/>
</dbReference>
<evidence type="ECO:0000256" key="6">
    <source>
        <dbReference type="ARBA" id="ARBA00022882"/>
    </source>
</evidence>
<dbReference type="AlphaFoldDB" id="A0ABD5UD36"/>
<dbReference type="RefSeq" id="WP_304449984.1">
    <property type="nucleotide sequence ID" value="NZ_JARRAH010000004.1"/>
</dbReference>
<keyword evidence="2" id="KW-0813">Transport</keyword>
<feature type="transmembrane region" description="Helical" evidence="13">
    <location>
        <begin position="224"/>
        <end position="248"/>
    </location>
</feature>
<evidence type="ECO:0000256" key="10">
    <source>
        <dbReference type="ARBA" id="ARBA00023136"/>
    </source>
</evidence>
<dbReference type="PANTHER" id="PTHR11537:SF254">
    <property type="entry name" value="POTASSIUM VOLTAGE-GATED CHANNEL PROTEIN SHAB"/>
    <property type="match status" value="1"/>
</dbReference>
<keyword evidence="3" id="KW-0633">Potassium transport</keyword>
<evidence type="ECO:0000256" key="8">
    <source>
        <dbReference type="ARBA" id="ARBA00022989"/>
    </source>
</evidence>
<organism evidence="15 16">
    <name type="scientific">Halomarina ordinaria</name>
    <dbReference type="NCBI Taxonomy" id="3033939"/>
    <lineage>
        <taxon>Archaea</taxon>
        <taxon>Methanobacteriati</taxon>
        <taxon>Methanobacteriota</taxon>
        <taxon>Stenosarchaea group</taxon>
        <taxon>Halobacteria</taxon>
        <taxon>Halobacteriales</taxon>
        <taxon>Natronomonadaceae</taxon>
        <taxon>Halomarina</taxon>
    </lineage>
</organism>
<evidence type="ECO:0000256" key="4">
    <source>
        <dbReference type="ARBA" id="ARBA00022692"/>
    </source>
</evidence>
<evidence type="ECO:0000256" key="13">
    <source>
        <dbReference type="SAM" id="Phobius"/>
    </source>
</evidence>
<evidence type="ECO:0000313" key="15">
    <source>
        <dbReference type="EMBL" id="MFC6838281.1"/>
    </source>
</evidence>
<dbReference type="EMBL" id="JBHSXM010000004">
    <property type="protein sequence ID" value="MFC6838281.1"/>
    <property type="molecule type" value="Genomic_DNA"/>
</dbReference>
<evidence type="ECO:0000256" key="9">
    <source>
        <dbReference type="ARBA" id="ARBA00023065"/>
    </source>
</evidence>
<evidence type="ECO:0000256" key="3">
    <source>
        <dbReference type="ARBA" id="ARBA00022538"/>
    </source>
</evidence>
<comment type="caution">
    <text evidence="15">The sequence shown here is derived from an EMBL/GenBank/DDBJ whole genome shotgun (WGS) entry which is preliminary data.</text>
</comment>
<evidence type="ECO:0000256" key="12">
    <source>
        <dbReference type="SAM" id="MobiDB-lite"/>
    </source>
</evidence>
<keyword evidence="9" id="KW-0406">Ion transport</keyword>
<dbReference type="InterPro" id="IPR005821">
    <property type="entry name" value="Ion_trans_dom"/>
</dbReference>
<keyword evidence="4 13" id="KW-0812">Transmembrane</keyword>
<dbReference type="PRINTS" id="PR00169">
    <property type="entry name" value="KCHANNEL"/>
</dbReference>
<feature type="transmembrane region" description="Helical" evidence="13">
    <location>
        <begin position="162"/>
        <end position="183"/>
    </location>
</feature>
<dbReference type="InterPro" id="IPR027359">
    <property type="entry name" value="Volt_channel_dom_sf"/>
</dbReference>
<evidence type="ECO:0000313" key="16">
    <source>
        <dbReference type="Proteomes" id="UP001596406"/>
    </source>
</evidence>
<keyword evidence="11" id="KW-0407">Ion channel</keyword>
<sequence>MAMDPSRPPKERVYLLLDGRHRESWLSLGTNLFIMALIVLNVATFIAGTVSWIGARYGQLFAAFDVFAVGVFTVEYLLRVWSCTVDERYSSPIRGRIRFMLSPYALIDLIAIFPFYLPIVLGEQGAERMLRIFRLFRLLKIARYSNSLTLITNVFRRKSEELLITVLVMSIWLVFVSSLMYYVERAAQPEVFSSIPAAIWWGIVTLTTVGYGDVVPVTPVGRALGATVALLGIALFALPAGIVASGFVEELERRRQGPQYCPHCGEEVDDLIDEPPKSHVHDELEQKQ</sequence>
<evidence type="ECO:0000259" key="14">
    <source>
        <dbReference type="Pfam" id="PF00520"/>
    </source>
</evidence>
<gene>
    <name evidence="15" type="ORF">ACFQHK_17505</name>
</gene>
<evidence type="ECO:0000256" key="2">
    <source>
        <dbReference type="ARBA" id="ARBA00022448"/>
    </source>
</evidence>
<feature type="domain" description="Ion transport" evidence="14">
    <location>
        <begin position="31"/>
        <end position="253"/>
    </location>
</feature>
<evidence type="ECO:0000256" key="7">
    <source>
        <dbReference type="ARBA" id="ARBA00022958"/>
    </source>
</evidence>
<feature type="transmembrane region" description="Helical" evidence="13">
    <location>
        <begin position="99"/>
        <end position="121"/>
    </location>
</feature>
<dbReference type="SUPFAM" id="SSF81324">
    <property type="entry name" value="Voltage-gated potassium channels"/>
    <property type="match status" value="1"/>
</dbReference>
<accession>A0ABD5UD36</accession>
<evidence type="ECO:0000256" key="1">
    <source>
        <dbReference type="ARBA" id="ARBA00004141"/>
    </source>
</evidence>
<evidence type="ECO:0000256" key="11">
    <source>
        <dbReference type="ARBA" id="ARBA00023303"/>
    </source>
</evidence>
<comment type="subcellular location">
    <subcellularLocation>
        <location evidence="1">Membrane</location>
        <topology evidence="1">Multi-pass membrane protein</topology>
    </subcellularLocation>
</comment>
<reference evidence="15 16" key="1">
    <citation type="journal article" date="2019" name="Int. J. Syst. Evol. Microbiol.">
        <title>The Global Catalogue of Microorganisms (GCM) 10K type strain sequencing project: providing services to taxonomists for standard genome sequencing and annotation.</title>
        <authorList>
            <consortium name="The Broad Institute Genomics Platform"/>
            <consortium name="The Broad Institute Genome Sequencing Center for Infectious Disease"/>
            <person name="Wu L."/>
            <person name="Ma J."/>
        </authorList>
    </citation>
    <scope>NUCLEOTIDE SEQUENCE [LARGE SCALE GENOMIC DNA]</scope>
    <source>
        <strain evidence="15 16">PSRA2</strain>
    </source>
</reference>
<dbReference type="Gene3D" id="1.10.287.70">
    <property type="match status" value="1"/>
</dbReference>
<keyword evidence="8 13" id="KW-1133">Transmembrane helix</keyword>
<feature type="transmembrane region" description="Helical" evidence="13">
    <location>
        <begin position="60"/>
        <end position="78"/>
    </location>
</feature>
<keyword evidence="7" id="KW-0630">Potassium</keyword>
<keyword evidence="16" id="KW-1185">Reference proteome</keyword>
<protein>
    <submittedName>
        <fullName evidence="15">Ion transporter</fullName>
    </submittedName>
</protein>
<proteinExistence type="predicted"/>
<dbReference type="GO" id="GO:0005267">
    <property type="term" value="F:potassium channel activity"/>
    <property type="evidence" value="ECO:0007669"/>
    <property type="project" value="UniProtKB-KW"/>
</dbReference>
<feature type="compositionally biased region" description="Basic and acidic residues" evidence="12">
    <location>
        <begin position="274"/>
        <end position="288"/>
    </location>
</feature>
<dbReference type="Proteomes" id="UP001596406">
    <property type="component" value="Unassembled WGS sequence"/>
</dbReference>